<feature type="chain" id="PRO_5008685688" description="Protein rhiC" evidence="1">
    <location>
        <begin position="27"/>
        <end position="149"/>
    </location>
</feature>
<name>A0A1C3WIY3_9HYPH</name>
<reference evidence="3" key="1">
    <citation type="submission" date="2016-08" db="EMBL/GenBank/DDBJ databases">
        <authorList>
            <person name="Varghese N."/>
            <person name="Submissions Spin"/>
        </authorList>
    </citation>
    <scope>NUCLEOTIDE SEQUENCE [LARGE SCALE GENOMIC DNA]</scope>
    <source>
        <strain evidence="3">CCBAU 57015</strain>
    </source>
</reference>
<accession>A0A1C3WIY3</accession>
<evidence type="ECO:0000313" key="3">
    <source>
        <dbReference type="Proteomes" id="UP000186228"/>
    </source>
</evidence>
<evidence type="ECO:0008006" key="4">
    <source>
        <dbReference type="Google" id="ProtNLM"/>
    </source>
</evidence>
<evidence type="ECO:0000313" key="2">
    <source>
        <dbReference type="EMBL" id="SCB39910.1"/>
    </source>
</evidence>
<organism evidence="2 3">
    <name type="scientific">Rhizobium hainanense</name>
    <dbReference type="NCBI Taxonomy" id="52131"/>
    <lineage>
        <taxon>Bacteria</taxon>
        <taxon>Pseudomonadati</taxon>
        <taxon>Pseudomonadota</taxon>
        <taxon>Alphaproteobacteria</taxon>
        <taxon>Hyphomicrobiales</taxon>
        <taxon>Rhizobiaceae</taxon>
        <taxon>Rhizobium/Agrobacterium group</taxon>
        <taxon>Rhizobium</taxon>
    </lineage>
</organism>
<evidence type="ECO:0000256" key="1">
    <source>
        <dbReference type="SAM" id="SignalP"/>
    </source>
</evidence>
<keyword evidence="3" id="KW-1185">Reference proteome</keyword>
<sequence length="149" mass="15328">MIMTIRMFGRFSAFALMLTAAQTATAEEHHKAKAGVTPVDTGVVIRGVTLSGPVGAPGTSTGKTCDFSGEPVDPSGRMLGASVNCKPSGNLATTLPGLPARFNAYCVIKAPVKSARVLQASVPDNPNHCDLSGITPKDATGQFGGAVWR</sequence>
<gene>
    <name evidence="2" type="ORF">GA0061100_12120</name>
</gene>
<dbReference type="EMBL" id="FMAC01000021">
    <property type="protein sequence ID" value="SCB39910.1"/>
    <property type="molecule type" value="Genomic_DNA"/>
</dbReference>
<dbReference type="AlphaFoldDB" id="A0A1C3WIY3"/>
<feature type="signal peptide" evidence="1">
    <location>
        <begin position="1"/>
        <end position="26"/>
    </location>
</feature>
<dbReference type="STRING" id="52131.GA0061100_12120"/>
<proteinExistence type="predicted"/>
<protein>
    <recommendedName>
        <fullName evidence="4">Protein rhiC</fullName>
    </recommendedName>
</protein>
<dbReference type="Proteomes" id="UP000186228">
    <property type="component" value="Unassembled WGS sequence"/>
</dbReference>
<dbReference type="OrthoDB" id="8365688at2"/>
<keyword evidence="1" id="KW-0732">Signal</keyword>